<dbReference type="InterPro" id="IPR002751">
    <property type="entry name" value="CbiM/NikMN"/>
</dbReference>
<dbReference type="GO" id="GO:0000041">
    <property type="term" value="P:transition metal ion transport"/>
    <property type="evidence" value="ECO:0007669"/>
    <property type="project" value="InterPro"/>
</dbReference>
<comment type="caution">
    <text evidence="8">The sequence shown here is derived from an EMBL/GenBank/DDBJ whole genome shotgun (WGS) entry which is preliminary data.</text>
</comment>
<evidence type="ECO:0000256" key="6">
    <source>
        <dbReference type="ARBA" id="ARBA00023136"/>
    </source>
</evidence>
<dbReference type="AlphaFoldDB" id="A0A545TTQ5"/>
<keyword evidence="2" id="KW-0813">Transport</keyword>
<dbReference type="RefSeq" id="WP_142896316.1">
    <property type="nucleotide sequence ID" value="NZ_ML660054.1"/>
</dbReference>
<gene>
    <name evidence="8" type="ORF">FKG95_10545</name>
</gene>
<keyword evidence="4 7" id="KW-0812">Transmembrane</keyword>
<feature type="transmembrane region" description="Helical" evidence="7">
    <location>
        <begin position="112"/>
        <end position="134"/>
    </location>
</feature>
<protein>
    <submittedName>
        <fullName evidence="8">Cobalt transporter</fullName>
    </submittedName>
</protein>
<sequence>MHIEPGVVDGAKLVLSYGTAAASLGLLGKMALDTVRKDGGIAALAMRSVVTTALVFSFFEIFPHYPVGVSEVHFILGSTLYLMFGAGPAAIGLAAGLLFQGLFLAPFDLPQYGMNVTTLLVPLWGLSLLAKRIIPADTAYVDVKYSQALALSTAYQGGIVAWVAFWAFYGSGFTAENLAAVGTFGAAYMTVIILEPLADLAVLALAKFLAPYAKNPLLYNRLHHAAS</sequence>
<dbReference type="Gene3D" id="1.10.1760.20">
    <property type="match status" value="1"/>
</dbReference>
<name>A0A545TTQ5_9PROT</name>
<evidence type="ECO:0000256" key="2">
    <source>
        <dbReference type="ARBA" id="ARBA00022448"/>
    </source>
</evidence>
<evidence type="ECO:0000256" key="1">
    <source>
        <dbReference type="ARBA" id="ARBA00004651"/>
    </source>
</evidence>
<dbReference type="EMBL" id="VHSH01000003">
    <property type="protein sequence ID" value="TQV80602.1"/>
    <property type="molecule type" value="Genomic_DNA"/>
</dbReference>
<keyword evidence="3" id="KW-1003">Cell membrane</keyword>
<dbReference type="OrthoDB" id="4710659at2"/>
<dbReference type="Pfam" id="PF01891">
    <property type="entry name" value="CbiM"/>
    <property type="match status" value="1"/>
</dbReference>
<feature type="transmembrane region" description="Helical" evidence="7">
    <location>
        <begin position="44"/>
        <end position="62"/>
    </location>
</feature>
<feature type="transmembrane region" description="Helical" evidence="7">
    <location>
        <begin position="82"/>
        <end position="105"/>
    </location>
</feature>
<feature type="transmembrane region" description="Helical" evidence="7">
    <location>
        <begin position="154"/>
        <end position="175"/>
    </location>
</feature>
<feature type="transmembrane region" description="Helical" evidence="7">
    <location>
        <begin position="187"/>
        <end position="210"/>
    </location>
</feature>
<evidence type="ECO:0000256" key="4">
    <source>
        <dbReference type="ARBA" id="ARBA00022692"/>
    </source>
</evidence>
<dbReference type="Proteomes" id="UP000315252">
    <property type="component" value="Unassembled WGS sequence"/>
</dbReference>
<organism evidence="8 9">
    <name type="scientific">Denitrobaculum tricleocarpae</name>
    <dbReference type="NCBI Taxonomy" id="2591009"/>
    <lineage>
        <taxon>Bacteria</taxon>
        <taxon>Pseudomonadati</taxon>
        <taxon>Pseudomonadota</taxon>
        <taxon>Alphaproteobacteria</taxon>
        <taxon>Rhodospirillales</taxon>
        <taxon>Rhodospirillaceae</taxon>
        <taxon>Denitrobaculum</taxon>
    </lineage>
</organism>
<evidence type="ECO:0000313" key="8">
    <source>
        <dbReference type="EMBL" id="TQV80602.1"/>
    </source>
</evidence>
<comment type="subcellular location">
    <subcellularLocation>
        <location evidence="1">Cell membrane</location>
        <topology evidence="1">Multi-pass membrane protein</topology>
    </subcellularLocation>
</comment>
<evidence type="ECO:0000313" key="9">
    <source>
        <dbReference type="Proteomes" id="UP000315252"/>
    </source>
</evidence>
<feature type="transmembrane region" description="Helical" evidence="7">
    <location>
        <begin position="14"/>
        <end position="32"/>
    </location>
</feature>
<keyword evidence="9" id="KW-1185">Reference proteome</keyword>
<accession>A0A545TTQ5</accession>
<proteinExistence type="predicted"/>
<evidence type="ECO:0000256" key="3">
    <source>
        <dbReference type="ARBA" id="ARBA00022475"/>
    </source>
</evidence>
<keyword evidence="6 7" id="KW-0472">Membrane</keyword>
<reference evidence="8 9" key="1">
    <citation type="submission" date="2019-06" db="EMBL/GenBank/DDBJ databases">
        <title>Whole genome sequence for Rhodospirillaceae sp. R148.</title>
        <authorList>
            <person name="Wang G."/>
        </authorList>
    </citation>
    <scope>NUCLEOTIDE SEQUENCE [LARGE SCALE GENOMIC DNA]</scope>
    <source>
        <strain evidence="8 9">R148</strain>
    </source>
</reference>
<evidence type="ECO:0000256" key="5">
    <source>
        <dbReference type="ARBA" id="ARBA00022989"/>
    </source>
</evidence>
<dbReference type="GO" id="GO:0005886">
    <property type="term" value="C:plasma membrane"/>
    <property type="evidence" value="ECO:0007669"/>
    <property type="project" value="UniProtKB-SubCell"/>
</dbReference>
<evidence type="ECO:0000256" key="7">
    <source>
        <dbReference type="SAM" id="Phobius"/>
    </source>
</evidence>
<keyword evidence="5 7" id="KW-1133">Transmembrane helix</keyword>